<keyword evidence="12" id="KW-1185">Reference proteome</keyword>
<evidence type="ECO:0000256" key="2">
    <source>
        <dbReference type="ARBA" id="ARBA00022737"/>
    </source>
</evidence>
<keyword evidence="7" id="KW-0539">Nucleus</keyword>
<dbReference type="Pfam" id="PF00249">
    <property type="entry name" value="Myb_DNA-binding"/>
    <property type="match status" value="2"/>
</dbReference>
<dbReference type="InterPro" id="IPR009057">
    <property type="entry name" value="Homeodomain-like_sf"/>
</dbReference>
<dbReference type="GO" id="GO:0003677">
    <property type="term" value="F:DNA binding"/>
    <property type="evidence" value="ECO:0007669"/>
    <property type="project" value="UniProtKB-KW"/>
</dbReference>
<evidence type="ECO:0000256" key="3">
    <source>
        <dbReference type="ARBA" id="ARBA00023015"/>
    </source>
</evidence>
<dbReference type="InterPro" id="IPR017930">
    <property type="entry name" value="Myb_dom"/>
</dbReference>
<dbReference type="CDD" id="cd00167">
    <property type="entry name" value="SANT"/>
    <property type="match status" value="2"/>
</dbReference>
<reference evidence="11 12" key="1">
    <citation type="submission" date="2024-01" db="EMBL/GenBank/DDBJ databases">
        <title>The genomes of 5 underutilized Papilionoideae crops provide insights into root nodulation and disease resistanc.</title>
        <authorList>
            <person name="Jiang F."/>
        </authorList>
    </citation>
    <scope>NUCLEOTIDE SEQUENCE [LARGE SCALE GENOMIC DNA]</scope>
    <source>
        <strain evidence="11">DUOXIRENSHENG_FW03</strain>
        <tissue evidence="11">Leaves</tissue>
    </source>
</reference>
<keyword evidence="3" id="KW-0805">Transcription regulation</keyword>
<dbReference type="PANTHER" id="PTHR47995:SF18">
    <property type="entry name" value="TRANSCRIPTION FACTOR MYB65"/>
    <property type="match status" value="1"/>
</dbReference>
<dbReference type="GO" id="GO:0045893">
    <property type="term" value="P:positive regulation of DNA-templated transcription"/>
    <property type="evidence" value="ECO:0007669"/>
    <property type="project" value="UniProtKB-ARBA"/>
</dbReference>
<keyword evidence="2" id="KW-0677">Repeat</keyword>
<protein>
    <recommendedName>
        <fullName evidence="13">Transcription factor GAMYB</fullName>
    </recommendedName>
</protein>
<evidence type="ECO:0000256" key="8">
    <source>
        <dbReference type="SAM" id="MobiDB-lite"/>
    </source>
</evidence>
<dbReference type="PANTHER" id="PTHR47995">
    <property type="entry name" value="TRANSCRIPTION FACTOR MYB33-RELATED"/>
    <property type="match status" value="1"/>
</dbReference>
<evidence type="ECO:0000256" key="6">
    <source>
        <dbReference type="ARBA" id="ARBA00023163"/>
    </source>
</evidence>
<feature type="domain" description="HTH myb-type" evidence="10">
    <location>
        <begin position="33"/>
        <end position="89"/>
    </location>
</feature>
<feature type="region of interest" description="Disordered" evidence="8">
    <location>
        <begin position="1"/>
        <end position="39"/>
    </location>
</feature>
<dbReference type="AlphaFoldDB" id="A0AAN9SVG2"/>
<evidence type="ECO:0000313" key="11">
    <source>
        <dbReference type="EMBL" id="KAK7401074.1"/>
    </source>
</evidence>
<evidence type="ECO:0000256" key="7">
    <source>
        <dbReference type="ARBA" id="ARBA00023242"/>
    </source>
</evidence>
<dbReference type="SUPFAM" id="SSF46689">
    <property type="entry name" value="Homeodomain-like"/>
    <property type="match status" value="1"/>
</dbReference>
<dbReference type="EMBL" id="JAYMYS010000003">
    <property type="protein sequence ID" value="KAK7401074.1"/>
    <property type="molecule type" value="Genomic_DNA"/>
</dbReference>
<comment type="caution">
    <text evidence="11">The sequence shown here is derived from an EMBL/GenBank/DDBJ whole genome shotgun (WGS) entry which is preliminary data.</text>
</comment>
<dbReference type="GO" id="GO:0005634">
    <property type="term" value="C:nucleus"/>
    <property type="evidence" value="ECO:0007669"/>
    <property type="project" value="UniProtKB-SubCell"/>
</dbReference>
<dbReference type="FunFam" id="1.10.10.60:FF:000001">
    <property type="entry name" value="MYB-related transcription factor"/>
    <property type="match status" value="1"/>
</dbReference>
<evidence type="ECO:0000256" key="4">
    <source>
        <dbReference type="ARBA" id="ARBA00023125"/>
    </source>
</evidence>
<keyword evidence="4" id="KW-0238">DNA-binding</keyword>
<accession>A0AAN9SVG2</accession>
<dbReference type="PROSITE" id="PS50090">
    <property type="entry name" value="MYB_LIKE"/>
    <property type="match status" value="2"/>
</dbReference>
<dbReference type="Gene3D" id="1.10.10.60">
    <property type="entry name" value="Homeodomain-like"/>
    <property type="match status" value="2"/>
</dbReference>
<comment type="subcellular location">
    <subcellularLocation>
        <location evidence="1">Nucleus</location>
    </subcellularLocation>
</comment>
<name>A0AAN9SVG2_PSOTE</name>
<keyword evidence="5" id="KW-0010">Activator</keyword>
<proteinExistence type="predicted"/>
<evidence type="ECO:0008006" key="13">
    <source>
        <dbReference type="Google" id="ProtNLM"/>
    </source>
</evidence>
<dbReference type="FunFam" id="1.10.10.60:FF:000119">
    <property type="entry name" value="Transcription factor GAMYB"/>
    <property type="match status" value="1"/>
</dbReference>
<dbReference type="Proteomes" id="UP001386955">
    <property type="component" value="Unassembled WGS sequence"/>
</dbReference>
<keyword evidence="6" id="KW-0804">Transcription</keyword>
<sequence length="530" mass="58946">MSSMTSGGDTRKISKGRRSSSFEKEKEAGTGGDAPLKKGPWTAAEDAILVEYVKKHGQGNWNAVQKHSGLARCGKSCRLRWANHLRPDLKKGAFTVEEESRILELHARMGNKWARMATELPGRTDNEIKNYWNTRIKRMQRAGLPIYPDELCERLTNGNLKSQNVGTFTNEASQHIDLSQTNNFDVADMELKNFQLHRGISHALHAPFVDMNESNMFEQSSDSSHTCNFLFPTMCSSKDHRESEMSEILYNSFDSCTSNVVPLFDQYYGYTCEKISDHPRLLFTPCDPVVNTSDQFNSDNLTGSHATLNGNASSSVPMSEAMKLELPSLQYAETQDGSWGTLTSPLPSLESVDTFIQSPLVEPILSDPISPPNSGLLEAIVYHSNSMKDSSNDLLLQETMTTVTAHQTAKSSTFNDLVKTEWDELGEPNSPLGQAASVVTDYAPISMCSVDGRQSRETTPDLDDEHEALTHLLGSFRKKRKPKQIDYMRPDALLDLGWFGNNTEYGSNESKSVLKDGLSAFIGEDCKSPR</sequence>
<dbReference type="GO" id="GO:0009653">
    <property type="term" value="P:anatomical structure morphogenesis"/>
    <property type="evidence" value="ECO:0007669"/>
    <property type="project" value="UniProtKB-ARBA"/>
</dbReference>
<evidence type="ECO:0000259" key="10">
    <source>
        <dbReference type="PROSITE" id="PS51294"/>
    </source>
</evidence>
<organism evidence="11 12">
    <name type="scientific">Psophocarpus tetragonolobus</name>
    <name type="common">Winged bean</name>
    <name type="synonym">Dolichos tetragonolobus</name>
    <dbReference type="NCBI Taxonomy" id="3891"/>
    <lineage>
        <taxon>Eukaryota</taxon>
        <taxon>Viridiplantae</taxon>
        <taxon>Streptophyta</taxon>
        <taxon>Embryophyta</taxon>
        <taxon>Tracheophyta</taxon>
        <taxon>Spermatophyta</taxon>
        <taxon>Magnoliopsida</taxon>
        <taxon>eudicotyledons</taxon>
        <taxon>Gunneridae</taxon>
        <taxon>Pentapetalae</taxon>
        <taxon>rosids</taxon>
        <taxon>fabids</taxon>
        <taxon>Fabales</taxon>
        <taxon>Fabaceae</taxon>
        <taxon>Papilionoideae</taxon>
        <taxon>50 kb inversion clade</taxon>
        <taxon>NPAAA clade</taxon>
        <taxon>indigoferoid/millettioid clade</taxon>
        <taxon>Phaseoleae</taxon>
        <taxon>Psophocarpus</taxon>
    </lineage>
</organism>
<evidence type="ECO:0000256" key="5">
    <source>
        <dbReference type="ARBA" id="ARBA00023159"/>
    </source>
</evidence>
<evidence type="ECO:0000313" key="12">
    <source>
        <dbReference type="Proteomes" id="UP001386955"/>
    </source>
</evidence>
<dbReference type="PROSITE" id="PS51294">
    <property type="entry name" value="HTH_MYB"/>
    <property type="match status" value="2"/>
</dbReference>
<feature type="domain" description="HTH myb-type" evidence="10">
    <location>
        <begin position="90"/>
        <end position="140"/>
    </location>
</feature>
<evidence type="ECO:0000259" key="9">
    <source>
        <dbReference type="PROSITE" id="PS50090"/>
    </source>
</evidence>
<dbReference type="InterPro" id="IPR001005">
    <property type="entry name" value="SANT/Myb"/>
</dbReference>
<gene>
    <name evidence="11" type="ORF">VNO78_12386</name>
</gene>
<evidence type="ECO:0000256" key="1">
    <source>
        <dbReference type="ARBA" id="ARBA00004123"/>
    </source>
</evidence>
<feature type="domain" description="Myb-like" evidence="9">
    <location>
        <begin position="86"/>
        <end position="136"/>
    </location>
</feature>
<dbReference type="GO" id="GO:0040008">
    <property type="term" value="P:regulation of growth"/>
    <property type="evidence" value="ECO:0007669"/>
    <property type="project" value="UniProtKB-ARBA"/>
</dbReference>
<feature type="domain" description="Myb-like" evidence="9">
    <location>
        <begin position="33"/>
        <end position="85"/>
    </location>
</feature>
<dbReference type="SMART" id="SM00717">
    <property type="entry name" value="SANT"/>
    <property type="match status" value="2"/>
</dbReference>
<dbReference type="GO" id="GO:0048235">
    <property type="term" value="P:pollen sperm cell differentiation"/>
    <property type="evidence" value="ECO:0007669"/>
    <property type="project" value="UniProtKB-ARBA"/>
</dbReference>